<name>A0ABD0U3Z8_DENTH</name>
<dbReference type="SUPFAM" id="SSF56219">
    <property type="entry name" value="DNase I-like"/>
    <property type="match status" value="1"/>
</dbReference>
<dbReference type="AlphaFoldDB" id="A0ABD0U3Z8"/>
<evidence type="ECO:0000259" key="1">
    <source>
        <dbReference type="Pfam" id="PF03372"/>
    </source>
</evidence>
<dbReference type="Pfam" id="PF13966">
    <property type="entry name" value="zf-RVT"/>
    <property type="match status" value="1"/>
</dbReference>
<proteinExistence type="predicted"/>
<accession>A0ABD0U3Z8</accession>
<dbReference type="PANTHER" id="PTHR33710:SF71">
    <property type="entry name" value="ENDONUCLEASE_EXONUCLEASE_PHOSPHATASE DOMAIN-CONTAINING PROTEIN"/>
    <property type="match status" value="1"/>
</dbReference>
<dbReference type="PANTHER" id="PTHR33710">
    <property type="entry name" value="BNAC02G09200D PROTEIN"/>
    <property type="match status" value="1"/>
</dbReference>
<comment type="caution">
    <text evidence="3">The sequence shown here is derived from an EMBL/GenBank/DDBJ whole genome shotgun (WGS) entry which is preliminary data.</text>
</comment>
<dbReference type="InterPro" id="IPR036691">
    <property type="entry name" value="Endo/exonu/phosph_ase_sf"/>
</dbReference>
<dbReference type="InterPro" id="IPR026960">
    <property type="entry name" value="RVT-Znf"/>
</dbReference>
<dbReference type="EMBL" id="JANQDX010000018">
    <property type="protein sequence ID" value="KAL0906878.1"/>
    <property type="molecule type" value="Genomic_DNA"/>
</dbReference>
<feature type="domain" description="Reverse transcriptase zinc-binding" evidence="2">
    <location>
        <begin position="374"/>
        <end position="447"/>
    </location>
</feature>
<keyword evidence="4" id="KW-1185">Reference proteome</keyword>
<dbReference type="InterPro" id="IPR005135">
    <property type="entry name" value="Endo/exonuclease/phosphatase"/>
</dbReference>
<dbReference type="Proteomes" id="UP001552299">
    <property type="component" value="Unassembled WGS sequence"/>
</dbReference>
<evidence type="ECO:0000313" key="3">
    <source>
        <dbReference type="EMBL" id="KAL0906878.1"/>
    </source>
</evidence>
<reference evidence="3 4" key="1">
    <citation type="journal article" date="2024" name="Plant Biotechnol. J.">
        <title>Dendrobium thyrsiflorum genome and its molecular insights into genes involved in important horticultural traits.</title>
        <authorList>
            <person name="Chen B."/>
            <person name="Wang J.Y."/>
            <person name="Zheng P.J."/>
            <person name="Li K.L."/>
            <person name="Liang Y.M."/>
            <person name="Chen X.F."/>
            <person name="Zhang C."/>
            <person name="Zhao X."/>
            <person name="He X."/>
            <person name="Zhang G.Q."/>
            <person name="Liu Z.J."/>
            <person name="Xu Q."/>
        </authorList>
    </citation>
    <scope>NUCLEOTIDE SEQUENCE [LARGE SCALE GENOMIC DNA]</scope>
    <source>
        <strain evidence="3">GZMU011</strain>
    </source>
</reference>
<evidence type="ECO:0000313" key="4">
    <source>
        <dbReference type="Proteomes" id="UP001552299"/>
    </source>
</evidence>
<protein>
    <recommendedName>
        <fullName evidence="5">Reverse transcriptase zinc-binding domain-containing protein</fullName>
    </recommendedName>
</protein>
<evidence type="ECO:0000259" key="2">
    <source>
        <dbReference type="Pfam" id="PF13966"/>
    </source>
</evidence>
<dbReference type="Gene3D" id="3.60.10.10">
    <property type="entry name" value="Endonuclease/exonuclease/phosphatase"/>
    <property type="match status" value="1"/>
</dbReference>
<dbReference type="Pfam" id="PF03372">
    <property type="entry name" value="Exo_endo_phos"/>
    <property type="match status" value="1"/>
</dbReference>
<organism evidence="3 4">
    <name type="scientific">Dendrobium thyrsiflorum</name>
    <name type="common">Pinecone-like raceme dendrobium</name>
    <name type="synonym">Orchid</name>
    <dbReference type="NCBI Taxonomy" id="117978"/>
    <lineage>
        <taxon>Eukaryota</taxon>
        <taxon>Viridiplantae</taxon>
        <taxon>Streptophyta</taxon>
        <taxon>Embryophyta</taxon>
        <taxon>Tracheophyta</taxon>
        <taxon>Spermatophyta</taxon>
        <taxon>Magnoliopsida</taxon>
        <taxon>Liliopsida</taxon>
        <taxon>Asparagales</taxon>
        <taxon>Orchidaceae</taxon>
        <taxon>Epidendroideae</taxon>
        <taxon>Malaxideae</taxon>
        <taxon>Dendrobiinae</taxon>
        <taxon>Dendrobium</taxon>
    </lineage>
</organism>
<feature type="domain" description="Endonuclease/exonuclease/phosphatase" evidence="1">
    <location>
        <begin position="8"/>
        <end position="221"/>
    </location>
</feature>
<evidence type="ECO:0008006" key="5">
    <source>
        <dbReference type="Google" id="ProtNLM"/>
    </source>
</evidence>
<gene>
    <name evidence="3" type="ORF">M5K25_025407</name>
</gene>
<sequence length="542" mass="62258">MSLPRLAAWNVRGFNSPDKVRLDLICVLENRIHDGCFQDPWFRLHHCVYDNEASCNNFDLSQSGRIWVKWNPSKIHFSPSSTSSQMISGDVHYGRDSFFMSVIYASNSQHDRALLWNELKEIRPSSNMPWVILGDFNCCRYPSDKSGGIPLTASQTWDLNSLIFDLGLMDLASKGLNFTWFNQRAQDPIHLKLDRMLINEIWLEHFPTSFYEVASPSCSDHSHIILQSSQQIKSMHRFYNSSTLLSDFLFGKYGTPWTPARGIVSPLWKGICKVAEEISGRLLFAYTTNCKIALLWDPWINGSSLSSLYGISCDSIPFHATVSDFVIEGNWNFPADLNVELVNTLNCLPIPPVAVNCISWKDHQASFSVYIREFYKGDVQVTWFKEVWHKHFALKFSLYAWLALNRGLKTADILSIRHILIESSCFLCYSQPESIEHLLFECDYAYSVLINLIPLLGSFLLRPRLAQVLNFLGESPLLGKAHKHLYLLTTCCASYFLWRERNERRFNSNFRSSSTICHTIKSAVEIKVSKWKIWAGKGVNWL</sequence>